<feature type="domain" description="Tyrosine specific protein phosphatases" evidence="1">
    <location>
        <begin position="132"/>
        <end position="171"/>
    </location>
</feature>
<dbReference type="PROSITE" id="PS50056">
    <property type="entry name" value="TYR_PHOSPHATASE_2"/>
    <property type="match status" value="1"/>
</dbReference>
<reference evidence="2 3" key="1">
    <citation type="submission" date="2020-05" db="EMBL/GenBank/DDBJ databases">
        <title>MicrobeNet Type strains.</title>
        <authorList>
            <person name="Nicholson A.C."/>
        </authorList>
    </citation>
    <scope>NUCLEOTIDE SEQUENCE [LARGE SCALE GENOMIC DNA]</scope>
    <source>
        <strain evidence="2 3">JCM 14282</strain>
    </source>
</reference>
<organism evidence="2 3">
    <name type="scientific">Microbacterium ulmi</name>
    <dbReference type="NCBI Taxonomy" id="179095"/>
    <lineage>
        <taxon>Bacteria</taxon>
        <taxon>Bacillati</taxon>
        <taxon>Actinomycetota</taxon>
        <taxon>Actinomycetes</taxon>
        <taxon>Micrococcales</taxon>
        <taxon>Microbacteriaceae</taxon>
        <taxon>Microbacterium</taxon>
    </lineage>
</organism>
<dbReference type="PROSITE" id="PS00383">
    <property type="entry name" value="TYR_PHOSPHATASE_1"/>
    <property type="match status" value="1"/>
</dbReference>
<dbReference type="Proteomes" id="UP000543598">
    <property type="component" value="Unassembled WGS sequence"/>
</dbReference>
<accession>A0A7Y2M1I5</accession>
<evidence type="ECO:0000313" key="3">
    <source>
        <dbReference type="Proteomes" id="UP000543598"/>
    </source>
</evidence>
<dbReference type="InterPro" id="IPR026893">
    <property type="entry name" value="Tyr/Ser_Pase_IphP-type"/>
</dbReference>
<gene>
    <name evidence="2" type="ORF">HLA99_13035</name>
</gene>
<dbReference type="Gene3D" id="3.90.190.10">
    <property type="entry name" value="Protein tyrosine phosphatase superfamily"/>
    <property type="match status" value="1"/>
</dbReference>
<dbReference type="SUPFAM" id="SSF52799">
    <property type="entry name" value="(Phosphotyrosine protein) phosphatases II"/>
    <property type="match status" value="1"/>
</dbReference>
<keyword evidence="3" id="KW-1185">Reference proteome</keyword>
<protein>
    <submittedName>
        <fullName evidence="2">Tyrosine-protein phosphatase</fullName>
    </submittedName>
</protein>
<proteinExistence type="predicted"/>
<name>A0A7Y2M1I5_9MICO</name>
<sequence length="264" mass="26811">MTTAPVEGLHNFRDTGGIALAAGGTTRSGVLFRSDALGALTPAGLDALAASPIGVVVDFRMPAEQAMAPDRIPASRPFRVVELSLLEGAMSSLAEEILRSGAAASPELLAQAMAHLPSLGDLYIGMLQHGGSAFAEVARLVAASRDDEPTAVLVHCTAGKDRTGVATALLLEAAGAERAAVVADYAASEANLAGPWADGMLAMVTSFGLPITPELRTLITGTPAAAIEQALSWVDAGHGGAAGYLRAAGLTSAELNALRIRLAH</sequence>
<dbReference type="InterPro" id="IPR000387">
    <property type="entry name" value="Tyr_Pase_dom"/>
</dbReference>
<evidence type="ECO:0000259" key="1">
    <source>
        <dbReference type="PROSITE" id="PS50056"/>
    </source>
</evidence>
<dbReference type="AlphaFoldDB" id="A0A7Y2M1I5"/>
<dbReference type="InterPro" id="IPR029021">
    <property type="entry name" value="Prot-tyrosine_phosphatase-like"/>
</dbReference>
<dbReference type="Pfam" id="PF13350">
    <property type="entry name" value="Y_phosphatase3"/>
    <property type="match status" value="1"/>
</dbReference>
<dbReference type="RefSeq" id="WP_167035404.1">
    <property type="nucleotide sequence ID" value="NZ_BAAANA010000002.1"/>
</dbReference>
<dbReference type="EMBL" id="JABEMB010000022">
    <property type="protein sequence ID" value="NNH04771.1"/>
    <property type="molecule type" value="Genomic_DNA"/>
</dbReference>
<evidence type="ECO:0000313" key="2">
    <source>
        <dbReference type="EMBL" id="NNH04771.1"/>
    </source>
</evidence>
<comment type="caution">
    <text evidence="2">The sequence shown here is derived from an EMBL/GenBank/DDBJ whole genome shotgun (WGS) entry which is preliminary data.</text>
</comment>
<dbReference type="InterPro" id="IPR016130">
    <property type="entry name" value="Tyr_Pase_AS"/>
</dbReference>
<dbReference type="GO" id="GO:0004721">
    <property type="term" value="F:phosphoprotein phosphatase activity"/>
    <property type="evidence" value="ECO:0007669"/>
    <property type="project" value="InterPro"/>
</dbReference>